<evidence type="ECO:0000313" key="2">
    <source>
        <dbReference type="Proteomes" id="UP000070138"/>
    </source>
</evidence>
<dbReference type="STRING" id="1548749.LS48_01215"/>
<protein>
    <recommendedName>
        <fullName evidence="3">PD-(D/E)XK nuclease superfamily protein</fullName>
    </recommendedName>
</protein>
<dbReference type="Proteomes" id="UP000070138">
    <property type="component" value="Unassembled WGS sequence"/>
</dbReference>
<reference evidence="1 2" key="2">
    <citation type="journal article" date="2016" name="Int. J. Syst. Evol. Microbiol.">
        <title>Vitellibacter aquimaris sp. nov., a marine bacterium isolated from seawater.</title>
        <authorList>
            <person name="Thevarajoo S."/>
            <person name="Selvaratnam C."/>
            <person name="Goh K.M."/>
            <person name="Hong K.W."/>
            <person name="Chan X.Y."/>
            <person name="Chan K.G."/>
            <person name="Chong C.S."/>
        </authorList>
    </citation>
    <scope>NUCLEOTIDE SEQUENCE [LARGE SCALE GENOMIC DNA]</scope>
    <source>
        <strain evidence="1 2">D-24</strain>
    </source>
</reference>
<organism evidence="1 2">
    <name type="scientific">Aequorivita aquimaris</name>
    <dbReference type="NCBI Taxonomy" id="1548749"/>
    <lineage>
        <taxon>Bacteria</taxon>
        <taxon>Pseudomonadati</taxon>
        <taxon>Bacteroidota</taxon>
        <taxon>Flavobacteriia</taxon>
        <taxon>Flavobacteriales</taxon>
        <taxon>Flavobacteriaceae</taxon>
        <taxon>Aequorivita</taxon>
    </lineage>
</organism>
<proteinExistence type="predicted"/>
<evidence type="ECO:0000313" key="1">
    <source>
        <dbReference type="EMBL" id="KXO01124.1"/>
    </source>
</evidence>
<keyword evidence="2" id="KW-1185">Reference proteome</keyword>
<dbReference type="RefSeq" id="WP_062619148.1">
    <property type="nucleotide sequence ID" value="NZ_JRWG01000001.1"/>
</dbReference>
<reference evidence="2" key="1">
    <citation type="submission" date="2014-10" db="EMBL/GenBank/DDBJ databases">
        <title>Genome sequencing of Vitellibacter sp. D-24.</title>
        <authorList>
            <person name="Thevarajoo S."/>
            <person name="Selvaratnam C."/>
            <person name="Goh K.M."/>
            <person name="Chong C.S."/>
        </authorList>
    </citation>
    <scope>NUCLEOTIDE SEQUENCE [LARGE SCALE GENOMIC DNA]</scope>
    <source>
        <strain evidence="2">D-24</strain>
    </source>
</reference>
<dbReference type="AlphaFoldDB" id="A0A137RLX3"/>
<name>A0A137RLX3_9FLAO</name>
<evidence type="ECO:0008006" key="3">
    <source>
        <dbReference type="Google" id="ProtNLM"/>
    </source>
</evidence>
<dbReference type="EMBL" id="JRWG01000001">
    <property type="protein sequence ID" value="KXO01124.1"/>
    <property type="molecule type" value="Genomic_DNA"/>
</dbReference>
<sequence>MAKEIRLFNDYHTKENILSNHCGVMLKMLYEENPKSFEEVISVLSGLDFAVTPSFEQQIKKSNSYPDIVIEQPSFAIFFETKRTNWFHDPQIERHLKSLHKNRDHNILFLLSNFEEDRPEEIFKMQIADAYEKYDIHIVPITFEQLVETLETTEHSDNYNRYLDEFRDFLDRNNYLPTWKYMLDVVNCASTINEVHDYNVYMCPATGGKYKHRRGKYFGGYKQKNVKYIHEIKALVIAEEGGENAVVEWNNFNFDEKELITEALEKVNLLRKEEVMNRNMQVFLLQNPAEVNFRKDSDGGLYSSKKYFKNIAQKFPSESSKELAEQLQGKTWEEVEKMI</sequence>
<comment type="caution">
    <text evidence="1">The sequence shown here is derived from an EMBL/GenBank/DDBJ whole genome shotgun (WGS) entry which is preliminary data.</text>
</comment>
<gene>
    <name evidence="1" type="ORF">LS48_01215</name>
</gene>
<accession>A0A137RLX3</accession>
<dbReference type="OrthoDB" id="6396118at2"/>